<evidence type="ECO:0000313" key="7">
    <source>
        <dbReference type="Proteomes" id="UP000451860"/>
    </source>
</evidence>
<dbReference type="EMBL" id="WHJE01000014">
    <property type="protein sequence ID" value="KAE8765192.1"/>
    <property type="molecule type" value="Genomic_DNA"/>
</dbReference>
<dbReference type="RefSeq" id="WP_152202934.1">
    <property type="nucleotide sequence ID" value="NZ_VUKF01000020.1"/>
</dbReference>
<keyword evidence="7" id="KW-1185">Reference proteome</keyword>
<keyword evidence="4" id="KW-1133">Transmembrane helix</keyword>
<keyword evidence="5" id="KW-0472">Membrane</keyword>
<keyword evidence="3" id="KW-0812">Transmembrane</keyword>
<dbReference type="SUPFAM" id="SSF140478">
    <property type="entry name" value="LemA-like"/>
    <property type="match status" value="1"/>
</dbReference>
<protein>
    <submittedName>
        <fullName evidence="6">LemA family protein</fullName>
    </submittedName>
</protein>
<dbReference type="AlphaFoldDB" id="A0A7J5URW6"/>
<evidence type="ECO:0000256" key="4">
    <source>
        <dbReference type="ARBA" id="ARBA00022989"/>
    </source>
</evidence>
<evidence type="ECO:0000256" key="1">
    <source>
        <dbReference type="ARBA" id="ARBA00004167"/>
    </source>
</evidence>
<dbReference type="InterPro" id="IPR007156">
    <property type="entry name" value="MamQ_LemA"/>
</dbReference>
<dbReference type="InterPro" id="IPR023353">
    <property type="entry name" value="LemA-like_dom_sf"/>
</dbReference>
<dbReference type="Proteomes" id="UP000451860">
    <property type="component" value="Unassembled WGS sequence"/>
</dbReference>
<name>A0A7J5URW6_9MICO</name>
<comment type="caution">
    <text evidence="6">The sequence shown here is derived from an EMBL/GenBank/DDBJ whole genome shotgun (WGS) entry which is preliminary data.</text>
</comment>
<dbReference type="Pfam" id="PF04011">
    <property type="entry name" value="LemA"/>
    <property type="match status" value="1"/>
</dbReference>
<reference evidence="6 7" key="1">
    <citation type="submission" date="2019-10" db="EMBL/GenBank/DDBJ databases">
        <title>Georgenia wutianyii sp. nov. and Georgenia yuyongxinii sp. nov. isolated from plateau pika (Ochotona curzoniae) in the Qinghai-Tibet plateau of China.</title>
        <authorList>
            <person name="Tian Z."/>
        </authorList>
    </citation>
    <scope>NUCLEOTIDE SEQUENCE [LARGE SCALE GENOMIC DNA]</scope>
    <source>
        <strain evidence="6 7">DSM 21501</strain>
    </source>
</reference>
<evidence type="ECO:0000256" key="3">
    <source>
        <dbReference type="ARBA" id="ARBA00022692"/>
    </source>
</evidence>
<proteinExistence type="inferred from homology"/>
<gene>
    <name evidence="6" type="ORF">GB883_05070</name>
</gene>
<dbReference type="PANTHER" id="PTHR34478:SF2">
    <property type="entry name" value="MEMBRANE PROTEIN"/>
    <property type="match status" value="1"/>
</dbReference>
<evidence type="ECO:0000256" key="5">
    <source>
        <dbReference type="ARBA" id="ARBA00023136"/>
    </source>
</evidence>
<dbReference type="OrthoDB" id="9804152at2"/>
<evidence type="ECO:0000256" key="2">
    <source>
        <dbReference type="ARBA" id="ARBA00008854"/>
    </source>
</evidence>
<accession>A0A7J5URW6</accession>
<comment type="subcellular location">
    <subcellularLocation>
        <location evidence="1">Membrane</location>
        <topology evidence="1">Single-pass membrane protein</topology>
    </subcellularLocation>
</comment>
<dbReference type="Gene3D" id="1.20.1440.20">
    <property type="entry name" value="LemA-like domain"/>
    <property type="match status" value="1"/>
</dbReference>
<comment type="similarity">
    <text evidence="2">Belongs to the LemA family.</text>
</comment>
<dbReference type="PANTHER" id="PTHR34478">
    <property type="entry name" value="PROTEIN LEMA"/>
    <property type="match status" value="1"/>
</dbReference>
<sequence length="198" mass="20942">MDGSVVALLLVAVVVAAVGGWAVATHNSFARQRRILTEAWGQIDVELRRRRDLVPPLAAMIAGDLPAAADLAGACERCAARAGAAAADPAEQARRENALTAALGRLLAAAETSPRLSGAEAFARLHGELTDVEDHIAAGRRFYNAHARHLNARLETFPAGLVARLSGIRPAIYFAAEDPAVRAAPAAAFEDRELRRGR</sequence>
<organism evidence="6 7">
    <name type="scientific">Georgenia thermotolerans</name>
    <dbReference type="NCBI Taxonomy" id="527326"/>
    <lineage>
        <taxon>Bacteria</taxon>
        <taxon>Bacillati</taxon>
        <taxon>Actinomycetota</taxon>
        <taxon>Actinomycetes</taxon>
        <taxon>Micrococcales</taxon>
        <taxon>Bogoriellaceae</taxon>
        <taxon>Georgenia</taxon>
    </lineage>
</organism>
<evidence type="ECO:0000313" key="6">
    <source>
        <dbReference type="EMBL" id="KAE8765192.1"/>
    </source>
</evidence>
<dbReference type="GO" id="GO:0016020">
    <property type="term" value="C:membrane"/>
    <property type="evidence" value="ECO:0007669"/>
    <property type="project" value="UniProtKB-SubCell"/>
</dbReference>